<dbReference type="AlphaFoldDB" id="A0A8I6SNI1"/>
<dbReference type="InterPro" id="IPR011009">
    <property type="entry name" value="Kinase-like_dom_sf"/>
</dbReference>
<dbReference type="Gene3D" id="3.90.1200.10">
    <property type="match status" value="1"/>
</dbReference>
<dbReference type="SMART" id="SM00587">
    <property type="entry name" value="CHK"/>
    <property type="match status" value="1"/>
</dbReference>
<organism evidence="2 3">
    <name type="scientific">Cimex lectularius</name>
    <name type="common">Bed bug</name>
    <name type="synonym">Acanthia lectularia</name>
    <dbReference type="NCBI Taxonomy" id="79782"/>
    <lineage>
        <taxon>Eukaryota</taxon>
        <taxon>Metazoa</taxon>
        <taxon>Ecdysozoa</taxon>
        <taxon>Arthropoda</taxon>
        <taxon>Hexapoda</taxon>
        <taxon>Insecta</taxon>
        <taxon>Pterygota</taxon>
        <taxon>Neoptera</taxon>
        <taxon>Paraneoptera</taxon>
        <taxon>Hemiptera</taxon>
        <taxon>Heteroptera</taxon>
        <taxon>Panheteroptera</taxon>
        <taxon>Cimicomorpha</taxon>
        <taxon>Cimicidae</taxon>
        <taxon>Cimex</taxon>
    </lineage>
</organism>
<keyword evidence="3" id="KW-1185">Reference proteome</keyword>
<name>A0A8I6SNI1_CIMLE</name>
<evidence type="ECO:0000313" key="3">
    <source>
        <dbReference type="Proteomes" id="UP000494040"/>
    </source>
</evidence>
<dbReference type="PANTHER" id="PTHR11012">
    <property type="entry name" value="PROTEIN KINASE-LIKE DOMAIN-CONTAINING"/>
    <property type="match status" value="1"/>
</dbReference>
<dbReference type="OMA" id="FDIERGM"/>
<dbReference type="EnsemblMetazoa" id="XM_024229589.1">
    <property type="protein sequence ID" value="XP_024085357.1"/>
    <property type="gene ID" value="LOC106671011"/>
</dbReference>
<evidence type="ECO:0000313" key="2">
    <source>
        <dbReference type="EnsemblMetazoa" id="XP_024085357.1"/>
    </source>
</evidence>
<sequence>MDLNFIKDIVIKDVEVQSIEDVVGEGYSSNVKLKVKLHDGTITEKSYFLKSKPKVPIIRKLIEKYRLMEKEISMYEEMIPGMEKVVEEYGDTNERIWCNLLGYRHDMMILEDLREYGYMTVDKMECLDYKHVIRSVSTLGRFHAISKVFFKKDVDEEKISRFRNYPMYGDSVMLDMFTTGGLITMSQVMKKSWGPKWLDVADRLYKSASHTEEYFKELFQNRKDEMDVLNHGDLWCCNVMFQYDSQNVPVKAKFVDFQLSHFNSLAWDLTFLLYTSVRASVRRKSLPEFLDAYFKSLSDTLDFYGYEGPRPTRKSVGEEMDRFKYMGLTVLCSSYTNTATNENNYTMQPLLQEKGPRLCYFPHLYEIPRFKSDVQEDLLNCVREGIL</sequence>
<dbReference type="OrthoDB" id="6630696at2759"/>
<dbReference type="GeneID" id="106671011"/>
<dbReference type="SUPFAM" id="SSF56112">
    <property type="entry name" value="Protein kinase-like (PK-like)"/>
    <property type="match status" value="1"/>
</dbReference>
<feature type="domain" description="CHK kinase-like" evidence="1">
    <location>
        <begin position="108"/>
        <end position="303"/>
    </location>
</feature>
<dbReference type="Proteomes" id="UP000494040">
    <property type="component" value="Unassembled WGS sequence"/>
</dbReference>
<protein>
    <recommendedName>
        <fullName evidence="1">CHK kinase-like domain-containing protein</fullName>
    </recommendedName>
</protein>
<proteinExistence type="predicted"/>
<dbReference type="Pfam" id="PF02958">
    <property type="entry name" value="EcKL"/>
    <property type="match status" value="1"/>
</dbReference>
<dbReference type="RefSeq" id="XP_024085357.1">
    <property type="nucleotide sequence ID" value="XM_024229589.1"/>
</dbReference>
<accession>A0A8I6SNI1</accession>
<dbReference type="PANTHER" id="PTHR11012:SF56">
    <property type="entry name" value="CHK KINASE-LIKE DOMAIN-CONTAINING PROTEIN-RELATED"/>
    <property type="match status" value="1"/>
</dbReference>
<dbReference type="InterPro" id="IPR004119">
    <property type="entry name" value="EcKL"/>
</dbReference>
<evidence type="ECO:0000259" key="1">
    <source>
        <dbReference type="SMART" id="SM00587"/>
    </source>
</evidence>
<reference evidence="2" key="1">
    <citation type="submission" date="2022-01" db="UniProtKB">
        <authorList>
            <consortium name="EnsemblMetazoa"/>
        </authorList>
    </citation>
    <scope>IDENTIFICATION</scope>
</reference>
<dbReference type="InterPro" id="IPR015897">
    <property type="entry name" value="CHK_kinase-like"/>
</dbReference>
<dbReference type="KEGG" id="clec:106671011"/>